<dbReference type="NCBIfam" id="TIGR04057">
    <property type="entry name" value="SusC_RagA_signa"/>
    <property type="match status" value="1"/>
</dbReference>
<evidence type="ECO:0000256" key="4">
    <source>
        <dbReference type="ARBA" id="ARBA00022496"/>
    </source>
</evidence>
<keyword evidence="9 11" id="KW-0472">Membrane</keyword>
<reference evidence="17" key="2">
    <citation type="submission" date="2021-04" db="EMBL/GenBank/DDBJ databases">
        <title>Taxonomy of Flavobacteriaceae bacterium ZY171143.</title>
        <authorList>
            <person name="Li F."/>
        </authorList>
    </citation>
    <scope>NUCLEOTIDE SEQUENCE [LARGE SCALE GENOMIC DNA]</scope>
    <source>
        <strain evidence="17">ZY171143</strain>
    </source>
</reference>
<comment type="similarity">
    <text evidence="11 12">Belongs to the TonB-dependent receptor family.</text>
</comment>
<evidence type="ECO:0000256" key="3">
    <source>
        <dbReference type="ARBA" id="ARBA00022452"/>
    </source>
</evidence>
<protein>
    <submittedName>
        <fullName evidence="16">SusC/RagA family TonB-linked outer membrane protein</fullName>
    </submittedName>
</protein>
<evidence type="ECO:0000256" key="13">
    <source>
        <dbReference type="SAM" id="SignalP"/>
    </source>
</evidence>
<evidence type="ECO:0000313" key="16">
    <source>
        <dbReference type="EMBL" id="QTV04993.1"/>
    </source>
</evidence>
<evidence type="ECO:0000256" key="10">
    <source>
        <dbReference type="ARBA" id="ARBA00023237"/>
    </source>
</evidence>
<dbReference type="InterPro" id="IPR039426">
    <property type="entry name" value="TonB-dep_rcpt-like"/>
</dbReference>
<dbReference type="SUPFAM" id="SSF56935">
    <property type="entry name" value="Porins"/>
    <property type="match status" value="1"/>
</dbReference>
<keyword evidence="5 11" id="KW-0812">Transmembrane</keyword>
<keyword evidence="7" id="KW-0406">Ion transport</keyword>
<evidence type="ECO:0000259" key="15">
    <source>
        <dbReference type="Pfam" id="PF07715"/>
    </source>
</evidence>
<evidence type="ECO:0000256" key="11">
    <source>
        <dbReference type="PROSITE-ProRule" id="PRU01360"/>
    </source>
</evidence>
<dbReference type="InterPro" id="IPR012910">
    <property type="entry name" value="Plug_dom"/>
</dbReference>
<dbReference type="RefSeq" id="WP_230475616.1">
    <property type="nucleotide sequence ID" value="NZ_CP072842.1"/>
</dbReference>
<accession>A0ABX7XAU2</accession>
<dbReference type="PANTHER" id="PTHR32552:SF81">
    <property type="entry name" value="TONB-DEPENDENT OUTER MEMBRANE RECEPTOR"/>
    <property type="match status" value="1"/>
</dbReference>
<keyword evidence="4" id="KW-0410">Iron transport</keyword>
<evidence type="ECO:0000256" key="7">
    <source>
        <dbReference type="ARBA" id="ARBA00023065"/>
    </source>
</evidence>
<evidence type="ECO:0000256" key="9">
    <source>
        <dbReference type="ARBA" id="ARBA00023136"/>
    </source>
</evidence>
<feature type="chain" id="PRO_5046130556" evidence="13">
    <location>
        <begin position="23"/>
        <end position="1069"/>
    </location>
</feature>
<evidence type="ECO:0000256" key="12">
    <source>
        <dbReference type="RuleBase" id="RU003357"/>
    </source>
</evidence>
<dbReference type="InterPro" id="IPR000531">
    <property type="entry name" value="Beta-barrel_TonB"/>
</dbReference>
<reference evidence="16 17" key="1">
    <citation type="journal article" date="2021" name="Int. J. Syst. Evol. Microbiol.">
        <title>Faecalibacter bovis sp. nov., isolated from cow faeces.</title>
        <authorList>
            <person name="Li F."/>
            <person name="Zhao W."/>
            <person name="Hong Q."/>
            <person name="Shao Q."/>
            <person name="Song J."/>
            <person name="Yang S."/>
        </authorList>
    </citation>
    <scope>NUCLEOTIDE SEQUENCE [LARGE SCALE GENOMIC DNA]</scope>
    <source>
        <strain evidence="16 17">ZY171143</strain>
    </source>
</reference>
<dbReference type="PROSITE" id="PS52016">
    <property type="entry name" value="TONB_DEPENDENT_REC_3"/>
    <property type="match status" value="1"/>
</dbReference>
<dbReference type="SUPFAM" id="SSF49464">
    <property type="entry name" value="Carboxypeptidase regulatory domain-like"/>
    <property type="match status" value="1"/>
</dbReference>
<evidence type="ECO:0000256" key="1">
    <source>
        <dbReference type="ARBA" id="ARBA00004571"/>
    </source>
</evidence>
<dbReference type="Proteomes" id="UP000672011">
    <property type="component" value="Chromosome"/>
</dbReference>
<feature type="domain" description="TonB-dependent receptor-like beta-barrel" evidence="14">
    <location>
        <begin position="376"/>
        <end position="973"/>
    </location>
</feature>
<feature type="signal peptide" evidence="13">
    <location>
        <begin position="1"/>
        <end position="22"/>
    </location>
</feature>
<dbReference type="InterPro" id="IPR008969">
    <property type="entry name" value="CarboxyPept-like_regulatory"/>
</dbReference>
<dbReference type="Pfam" id="PF00593">
    <property type="entry name" value="TonB_dep_Rec_b-barrel"/>
    <property type="match status" value="1"/>
</dbReference>
<comment type="subcellular location">
    <subcellularLocation>
        <location evidence="1 11">Cell outer membrane</location>
        <topology evidence="1 11">Multi-pass membrane protein</topology>
    </subcellularLocation>
</comment>
<gene>
    <name evidence="16" type="ORF">J9309_09350</name>
</gene>
<keyword evidence="17" id="KW-1185">Reference proteome</keyword>
<feature type="domain" description="TonB-dependent receptor plug" evidence="15">
    <location>
        <begin position="133"/>
        <end position="262"/>
    </location>
</feature>
<dbReference type="InterPro" id="IPR023996">
    <property type="entry name" value="TonB-dep_OMP_SusC/RagA"/>
</dbReference>
<dbReference type="PANTHER" id="PTHR32552">
    <property type="entry name" value="FERRICHROME IRON RECEPTOR-RELATED"/>
    <property type="match status" value="1"/>
</dbReference>
<evidence type="ECO:0000256" key="2">
    <source>
        <dbReference type="ARBA" id="ARBA00022448"/>
    </source>
</evidence>
<dbReference type="InterPro" id="IPR037066">
    <property type="entry name" value="Plug_dom_sf"/>
</dbReference>
<keyword evidence="6" id="KW-0408">Iron</keyword>
<keyword evidence="13" id="KW-0732">Signal</keyword>
<sequence>MKKRHIPIVLACSIFSMQIAQAEINANSIKTDFSINEQGPIKGRITDADGFGVADAEVRIIGTDYVAYTNTDGFFDFGIHVPNSKILVVSLEHNDLEIDVPANGIINRTLQKPEVNQLSEVVVTALGIKREERKLGFSQQTIGSDELSTAEATNWSSGLKGKVAGLQITSASSGPINSQGIKLRGNNSLDQSKNYALIVIDGVPMSTEMTSSGNDTAYMGDDSPIDFGNALSEINQNDIESVTVLKGPAAAALYGSRAANGALIITTKAGNKKNKLGVELKSTYSVEVVNNWPDYQYEYGQGTGKQFDSNGNPYYSFGRSDDGPSTSSTSSAFGPRFDGQMFYQYDPNLQGVGLERTPWVPYRDTHKSYWNTGFNSHNSVTLSGGGDQGSFRASLGHLKNTWIMPNTGYENYTASLNGNYKLSDRITVSSVVNYTRKTSDNLPSTGYNNGSIAYFMIMHSPNVNIDWYKPRWKQGFEGVQMIRPFSSYIDNPYVIAYEAVNPMRSTQVVGNMKADIKLAKNFNLMVRGAVNSFNQFREQKRPFDLNRSPQGSYRRQDITKMESNIDFLFNYSTKIGENFTVDANFGGNRLNYEYTSVSAIADQLSTPGIYKLTNSLNPVRTVTADAYKKVNSLYGMLSFGWKNQIFVDITGRNDWSSTLPEHNNSFFYPSVTTSFILSDIFDIKGPFDYIKYRAAFAQVGNDTEPYRTSKYYDTSEFSSANEVANTLYNIDLKPEIVTSWETGIELQMFKKRLGLDFTVYQQNTDNQILRVPTDPTSGYSYRFINGGEIRNRGIEIAANVTPVKSKNFRWDINMNWSTNENTVMSLSDGVEGNQQTIATAGTVSMIAIPGQSSTALYGYKFVRNEHGQIIYDPNTGLPVRPTEIEYVGDATPDWRAGITNSFKYKNLRFSFTFDGQYGGIVYSQSYHKLMEQGKLKDSLPGREDGFIVGDGVILNPDGSYSPNTKQVDLATYYGDYYRRANVESNSFDASYVKLREVSFTYDFPKKLIDKTGLSNLSLTAFGRDLFIISDFPLYDPETAALNGNTYVPGVEMGQMPSTATYGITLKASF</sequence>
<keyword evidence="10 11" id="KW-0998">Cell outer membrane</keyword>
<dbReference type="EMBL" id="CP072842">
    <property type="protein sequence ID" value="QTV04993.1"/>
    <property type="molecule type" value="Genomic_DNA"/>
</dbReference>
<name>A0ABX7XAU2_9FLAO</name>
<organism evidence="16 17">
    <name type="scientific">Faecalibacter bovis</name>
    <dbReference type="NCBI Taxonomy" id="2898187"/>
    <lineage>
        <taxon>Bacteria</taxon>
        <taxon>Pseudomonadati</taxon>
        <taxon>Bacteroidota</taxon>
        <taxon>Flavobacteriia</taxon>
        <taxon>Flavobacteriales</taxon>
        <taxon>Weeksellaceae</taxon>
        <taxon>Faecalibacter</taxon>
    </lineage>
</organism>
<evidence type="ECO:0000256" key="8">
    <source>
        <dbReference type="ARBA" id="ARBA00023077"/>
    </source>
</evidence>
<dbReference type="Gene3D" id="2.170.130.10">
    <property type="entry name" value="TonB-dependent receptor, plug domain"/>
    <property type="match status" value="1"/>
</dbReference>
<dbReference type="InterPro" id="IPR036942">
    <property type="entry name" value="Beta-barrel_TonB_sf"/>
</dbReference>
<dbReference type="NCBIfam" id="TIGR04056">
    <property type="entry name" value="OMP_RagA_SusC"/>
    <property type="match status" value="1"/>
</dbReference>
<evidence type="ECO:0000256" key="5">
    <source>
        <dbReference type="ARBA" id="ARBA00022692"/>
    </source>
</evidence>
<evidence type="ECO:0000313" key="17">
    <source>
        <dbReference type="Proteomes" id="UP000672011"/>
    </source>
</evidence>
<evidence type="ECO:0000259" key="14">
    <source>
        <dbReference type="Pfam" id="PF00593"/>
    </source>
</evidence>
<keyword evidence="2 11" id="KW-0813">Transport</keyword>
<dbReference type="InterPro" id="IPR023997">
    <property type="entry name" value="TonB-dep_OMP_SusC/RagA_CS"/>
</dbReference>
<keyword evidence="3 11" id="KW-1134">Transmembrane beta strand</keyword>
<keyword evidence="8 12" id="KW-0798">TonB box</keyword>
<dbReference type="Gene3D" id="2.40.170.20">
    <property type="entry name" value="TonB-dependent receptor, beta-barrel domain"/>
    <property type="match status" value="1"/>
</dbReference>
<dbReference type="Pfam" id="PF07715">
    <property type="entry name" value="Plug"/>
    <property type="match status" value="1"/>
</dbReference>
<evidence type="ECO:0000256" key="6">
    <source>
        <dbReference type="ARBA" id="ARBA00023004"/>
    </source>
</evidence>
<proteinExistence type="inferred from homology"/>